<dbReference type="RefSeq" id="WP_189631360.1">
    <property type="nucleotide sequence ID" value="NZ_BNAG01000004.1"/>
</dbReference>
<name>A0ABQ3I8K7_9BACT</name>
<reference evidence="4" key="1">
    <citation type="journal article" date="2019" name="Int. J. Syst. Evol. Microbiol.">
        <title>The Global Catalogue of Microorganisms (GCM) 10K type strain sequencing project: providing services to taxonomists for standard genome sequencing and annotation.</title>
        <authorList>
            <consortium name="The Broad Institute Genomics Platform"/>
            <consortium name="The Broad Institute Genome Sequencing Center for Infectious Disease"/>
            <person name="Wu L."/>
            <person name="Ma J."/>
        </authorList>
    </citation>
    <scope>NUCLEOTIDE SEQUENCE [LARGE SCALE GENOMIC DNA]</scope>
    <source>
        <strain evidence="4">CGMCC 1.15111</strain>
    </source>
</reference>
<comment type="caution">
    <text evidence="3">The sequence shown here is derived from an EMBL/GenBank/DDBJ whole genome shotgun (WGS) entry which is preliminary data.</text>
</comment>
<dbReference type="Pfam" id="PF10988">
    <property type="entry name" value="DUF2807"/>
    <property type="match status" value="1"/>
</dbReference>
<gene>
    <name evidence="3" type="ORF">GCM10011340_32720</name>
</gene>
<feature type="signal peptide" evidence="1">
    <location>
        <begin position="1"/>
        <end position="21"/>
    </location>
</feature>
<accession>A0ABQ3I8K7</accession>
<evidence type="ECO:0000259" key="2">
    <source>
        <dbReference type="Pfam" id="PF10988"/>
    </source>
</evidence>
<feature type="domain" description="Putative auto-transporter adhesin head GIN" evidence="2">
    <location>
        <begin position="42"/>
        <end position="204"/>
    </location>
</feature>
<dbReference type="Proteomes" id="UP000658258">
    <property type="component" value="Unassembled WGS sequence"/>
</dbReference>
<evidence type="ECO:0000313" key="4">
    <source>
        <dbReference type="Proteomes" id="UP000658258"/>
    </source>
</evidence>
<dbReference type="PROSITE" id="PS51257">
    <property type="entry name" value="PROKAR_LIPOPROTEIN"/>
    <property type="match status" value="1"/>
</dbReference>
<keyword evidence="4" id="KW-1185">Reference proteome</keyword>
<evidence type="ECO:0000256" key="1">
    <source>
        <dbReference type="SAM" id="SignalP"/>
    </source>
</evidence>
<feature type="chain" id="PRO_5045315360" evidence="1">
    <location>
        <begin position="22"/>
        <end position="220"/>
    </location>
</feature>
<dbReference type="InterPro" id="IPR021255">
    <property type="entry name" value="DUF2807"/>
</dbReference>
<dbReference type="EMBL" id="BNAG01000004">
    <property type="protein sequence ID" value="GHE73493.1"/>
    <property type="molecule type" value="Genomic_DNA"/>
</dbReference>
<dbReference type="PANTHER" id="PTHR39200">
    <property type="entry name" value="HYPOTHETICAL EXPORTED PROTEIN"/>
    <property type="match status" value="1"/>
</dbReference>
<proteinExistence type="predicted"/>
<organism evidence="3 4">
    <name type="scientific">Roseivirga thermotolerans</name>
    <dbReference type="NCBI Taxonomy" id="1758176"/>
    <lineage>
        <taxon>Bacteria</taxon>
        <taxon>Pseudomonadati</taxon>
        <taxon>Bacteroidota</taxon>
        <taxon>Cytophagia</taxon>
        <taxon>Cytophagales</taxon>
        <taxon>Roseivirgaceae</taxon>
        <taxon>Roseivirga</taxon>
    </lineage>
</organism>
<dbReference type="PANTHER" id="PTHR39200:SF1">
    <property type="entry name" value="AUTO-TRANSPORTER ADHESIN HEAD GIN DOMAIN-CONTAINING PROTEIN-RELATED"/>
    <property type="match status" value="1"/>
</dbReference>
<evidence type="ECO:0000313" key="3">
    <source>
        <dbReference type="EMBL" id="GHE73493.1"/>
    </source>
</evidence>
<dbReference type="Gene3D" id="2.160.20.120">
    <property type="match status" value="1"/>
</dbReference>
<keyword evidence="1" id="KW-0732">Signal</keyword>
<protein>
    <submittedName>
        <fullName evidence="3">DUF2807 domain-containing protein</fullName>
    </submittedName>
</protein>
<sequence length="220" mass="24189">MKKQLTIYLLLVVLISTLSGCDEQSIAGRGPVIEMEHSVDSFQAIYLQLPARLYVRKDNEHTVRIRTNENLHDLIEVRVENQKLKLETIANTNIRRAEMLHIYISAPQISGFFLNGAGDILVEDCLGSDELTLEINGSGDVYACGLTESLVVSINGSGQFNGFDLEAHRAELRVSGSGDIEVAVTEYLNAVISGSGDILYKGNPEVEQRISGSGTIRRRP</sequence>